<organism evidence="2">
    <name type="scientific">uncultured marine virus</name>
    <dbReference type="NCBI Taxonomy" id="186617"/>
    <lineage>
        <taxon>Viruses</taxon>
        <taxon>environmental samples</taxon>
    </lineage>
</organism>
<name>A0A0F7L9F3_9VIRU</name>
<evidence type="ECO:0000256" key="1">
    <source>
        <dbReference type="SAM" id="MobiDB-lite"/>
    </source>
</evidence>
<reference evidence="2" key="2">
    <citation type="submission" date="2015-03" db="EMBL/GenBank/DDBJ databases">
        <authorList>
            <person name="Chow C.-E.T."/>
            <person name="Winget D.M."/>
            <person name="White R.A.III."/>
            <person name="Hallam S.J."/>
            <person name="Suttle C.A."/>
        </authorList>
    </citation>
    <scope>NUCLEOTIDE SEQUENCE</scope>
    <source>
        <strain evidence="2">Oxic1_2</strain>
    </source>
</reference>
<evidence type="ECO:0000313" key="2">
    <source>
        <dbReference type="EMBL" id="AKH47726.1"/>
    </source>
</evidence>
<feature type="compositionally biased region" description="Low complexity" evidence="1">
    <location>
        <begin position="33"/>
        <end position="60"/>
    </location>
</feature>
<reference evidence="2" key="1">
    <citation type="journal article" date="2015" name="Front. Microbiol.">
        <title>Combining genomic sequencing methods to explore viral diversity and reveal potential virus-host interactions.</title>
        <authorList>
            <person name="Chow C.E."/>
            <person name="Winget D.M."/>
            <person name="White R.A.III."/>
            <person name="Hallam S.J."/>
            <person name="Suttle C.A."/>
        </authorList>
    </citation>
    <scope>NUCLEOTIDE SEQUENCE</scope>
    <source>
        <strain evidence="2">Oxic1_2</strain>
    </source>
</reference>
<protein>
    <submittedName>
        <fullName evidence="2">Uncharacterized protein</fullName>
    </submittedName>
</protein>
<proteinExistence type="predicted"/>
<feature type="region of interest" description="Disordered" evidence="1">
    <location>
        <begin position="33"/>
        <end position="82"/>
    </location>
</feature>
<sequence length="82" mass="9234">MTKKLEKLADEMINLSPEDGQKLAMIIKAKMMPEQAKQQQQKGLLQQQNPQAQQQMNAMGKRPGGNMPMPNSREAAMRGLLR</sequence>
<dbReference type="EMBL" id="KR029597">
    <property type="protein sequence ID" value="AKH47726.1"/>
    <property type="molecule type" value="Genomic_DNA"/>
</dbReference>
<accession>A0A0F7L9F3</accession>